<sequence length="267" mass="30216">MLKIDRQTIIQQELAKNGSVLIPALSEMLHCSEETIRRDLRELEASGRLTRTHGGAYLMEKYDKSYPTKLRKVYYQDIKVRMAKQAMQYIRDNDVLMLDSSTTCLELARLLVESKYNVTVISNSLLICDLCSEQLSSVNLVCLGGTFRRRTSSFTGYHTTDILSGYHADKAFISCPKITPEQGLSDNQLEESKIREAMLTHAQERILLMDHTKFGPSANVLFGSLDLVDLIITDEPVSAQWEAVKAKSHLRIEICREDGGRSGRRPL</sequence>
<dbReference type="Pfam" id="PF00455">
    <property type="entry name" value="DeoRC"/>
    <property type="match status" value="1"/>
</dbReference>
<dbReference type="SMART" id="SM01134">
    <property type="entry name" value="DeoRC"/>
    <property type="match status" value="1"/>
</dbReference>
<dbReference type="PANTHER" id="PTHR30363">
    <property type="entry name" value="HTH-TYPE TRANSCRIPTIONAL REGULATOR SRLR-RELATED"/>
    <property type="match status" value="1"/>
</dbReference>
<dbReference type="InterPro" id="IPR001034">
    <property type="entry name" value="DeoR_HTH"/>
</dbReference>
<dbReference type="SUPFAM" id="SSF46785">
    <property type="entry name" value="Winged helix' DNA-binding domain"/>
    <property type="match status" value="1"/>
</dbReference>
<keyword evidence="6" id="KW-1185">Reference proteome</keyword>
<dbReference type="InterPro" id="IPR036388">
    <property type="entry name" value="WH-like_DNA-bd_sf"/>
</dbReference>
<dbReference type="InterPro" id="IPR037171">
    <property type="entry name" value="NagB/RpiA_transferase-like"/>
</dbReference>
<dbReference type="PRINTS" id="PR00037">
    <property type="entry name" value="HTHLACR"/>
</dbReference>
<dbReference type="Gene3D" id="3.40.50.1360">
    <property type="match status" value="1"/>
</dbReference>
<gene>
    <name evidence="5" type="ORF">H9X91_04355</name>
</gene>
<dbReference type="InterPro" id="IPR050313">
    <property type="entry name" value="Carb_Metab_HTH_regulators"/>
</dbReference>
<dbReference type="PROSITE" id="PS00894">
    <property type="entry name" value="HTH_DEOR_1"/>
    <property type="match status" value="1"/>
</dbReference>
<protein>
    <submittedName>
        <fullName evidence="5">DeoR/GlpR transcriptional regulator</fullName>
    </submittedName>
</protein>
<evidence type="ECO:0000313" key="6">
    <source>
        <dbReference type="Proteomes" id="UP000719500"/>
    </source>
</evidence>
<evidence type="ECO:0000256" key="2">
    <source>
        <dbReference type="ARBA" id="ARBA00023125"/>
    </source>
</evidence>
<dbReference type="SMART" id="SM00420">
    <property type="entry name" value="HTH_DEOR"/>
    <property type="match status" value="1"/>
</dbReference>
<proteinExistence type="predicted"/>
<dbReference type="SUPFAM" id="SSF100950">
    <property type="entry name" value="NagB/RpiA/CoA transferase-like"/>
    <property type="match status" value="1"/>
</dbReference>
<dbReference type="PANTHER" id="PTHR30363:SF44">
    <property type="entry name" value="AGA OPERON TRANSCRIPTIONAL REPRESSOR-RELATED"/>
    <property type="match status" value="1"/>
</dbReference>
<evidence type="ECO:0000313" key="5">
    <source>
        <dbReference type="EMBL" id="MBM6850670.1"/>
    </source>
</evidence>
<dbReference type="Pfam" id="PF08220">
    <property type="entry name" value="HTH_DeoR"/>
    <property type="match status" value="1"/>
</dbReference>
<dbReference type="InterPro" id="IPR036390">
    <property type="entry name" value="WH_DNA-bd_sf"/>
</dbReference>
<dbReference type="Proteomes" id="UP000719500">
    <property type="component" value="Unassembled WGS sequence"/>
</dbReference>
<dbReference type="Gene3D" id="1.10.10.10">
    <property type="entry name" value="Winged helix-like DNA-binding domain superfamily/Winged helix DNA-binding domain"/>
    <property type="match status" value="1"/>
</dbReference>
<comment type="caution">
    <text evidence="5">The sequence shown here is derived from an EMBL/GenBank/DDBJ whole genome shotgun (WGS) entry which is preliminary data.</text>
</comment>
<dbReference type="PROSITE" id="PS51000">
    <property type="entry name" value="HTH_DEOR_2"/>
    <property type="match status" value="1"/>
</dbReference>
<evidence type="ECO:0000256" key="1">
    <source>
        <dbReference type="ARBA" id="ARBA00023015"/>
    </source>
</evidence>
<organism evidence="5 6">
    <name type="scientific">Oscillibacter valericigenes</name>
    <dbReference type="NCBI Taxonomy" id="351091"/>
    <lineage>
        <taxon>Bacteria</taxon>
        <taxon>Bacillati</taxon>
        <taxon>Bacillota</taxon>
        <taxon>Clostridia</taxon>
        <taxon>Eubacteriales</taxon>
        <taxon>Oscillospiraceae</taxon>
        <taxon>Oscillibacter</taxon>
    </lineage>
</organism>
<keyword evidence="1" id="KW-0805">Transcription regulation</keyword>
<dbReference type="InterPro" id="IPR018356">
    <property type="entry name" value="Tscrpt_reg_HTH_DeoR_CS"/>
</dbReference>
<dbReference type="InterPro" id="IPR014036">
    <property type="entry name" value="DeoR-like_C"/>
</dbReference>
<evidence type="ECO:0000256" key="3">
    <source>
        <dbReference type="ARBA" id="ARBA00023163"/>
    </source>
</evidence>
<keyword evidence="3" id="KW-0804">Transcription</keyword>
<reference evidence="5 6" key="1">
    <citation type="journal article" date="2021" name="Sci. Rep.">
        <title>The distribution of antibiotic resistance genes in chicken gut microbiota commensals.</title>
        <authorList>
            <person name="Juricova H."/>
            <person name="Matiasovicova J."/>
            <person name="Kubasova T."/>
            <person name="Cejkova D."/>
            <person name="Rychlik I."/>
        </authorList>
    </citation>
    <scope>NUCLEOTIDE SEQUENCE [LARGE SCALE GENOMIC DNA]</scope>
    <source>
        <strain evidence="5 6">An411</strain>
    </source>
</reference>
<accession>A0ABS2FUT6</accession>
<evidence type="ECO:0000259" key="4">
    <source>
        <dbReference type="PROSITE" id="PS51000"/>
    </source>
</evidence>
<dbReference type="EMBL" id="JACSNX010000003">
    <property type="protein sequence ID" value="MBM6850670.1"/>
    <property type="molecule type" value="Genomic_DNA"/>
</dbReference>
<dbReference type="RefSeq" id="WP_204802893.1">
    <property type="nucleotide sequence ID" value="NZ_JACSNS010000002.1"/>
</dbReference>
<feature type="domain" description="HTH deoR-type" evidence="4">
    <location>
        <begin position="3"/>
        <end position="58"/>
    </location>
</feature>
<keyword evidence="2" id="KW-0238">DNA-binding</keyword>
<name>A0ABS2FUT6_9FIRM</name>